<dbReference type="WBParaSite" id="PTRK_0000283200.1">
    <property type="protein sequence ID" value="PTRK_0000283200.1"/>
    <property type="gene ID" value="PTRK_0000283200"/>
</dbReference>
<dbReference type="GO" id="GO:0005634">
    <property type="term" value="C:nucleus"/>
    <property type="evidence" value="ECO:0007669"/>
    <property type="project" value="UniProtKB-SubCell"/>
</dbReference>
<dbReference type="GO" id="GO:0005737">
    <property type="term" value="C:cytoplasm"/>
    <property type="evidence" value="ECO:0007669"/>
    <property type="project" value="UniProtKB-SubCell"/>
</dbReference>
<evidence type="ECO:0000256" key="5">
    <source>
        <dbReference type="ARBA" id="ARBA00023242"/>
    </source>
</evidence>
<dbReference type="GO" id="GO:0070628">
    <property type="term" value="F:proteasome binding"/>
    <property type="evidence" value="ECO:0007669"/>
    <property type="project" value="TreeGrafter"/>
</dbReference>
<dbReference type="InterPro" id="IPR006773">
    <property type="entry name" value="Rpn13/ADRM1"/>
</dbReference>
<dbReference type="InterPro" id="IPR038633">
    <property type="entry name" value="Rpn13/ADRM1_Pru_sf"/>
</dbReference>
<keyword evidence="3" id="KW-0963">Cytoplasm</keyword>
<evidence type="ECO:0000256" key="1">
    <source>
        <dbReference type="ARBA" id="ARBA00004123"/>
    </source>
</evidence>
<dbReference type="Gene3D" id="2.30.29.70">
    <property type="entry name" value="Proteasomal ubiquitin receptor Rpn13/ADRM1"/>
    <property type="match status" value="1"/>
</dbReference>
<feature type="region of interest" description="Disordered" evidence="6">
    <location>
        <begin position="1"/>
        <end position="22"/>
    </location>
</feature>
<evidence type="ECO:0000256" key="2">
    <source>
        <dbReference type="ARBA" id="ARBA00004496"/>
    </source>
</evidence>
<dbReference type="PANTHER" id="PTHR12225">
    <property type="entry name" value="ADHESION REGULATING MOLECULE 1 110 KDA CELL MEMBRANE GLYCOPROTEIN"/>
    <property type="match status" value="1"/>
</dbReference>
<dbReference type="Proteomes" id="UP000038045">
    <property type="component" value="Unplaced"/>
</dbReference>
<evidence type="ECO:0000256" key="4">
    <source>
        <dbReference type="ARBA" id="ARBA00022942"/>
    </source>
</evidence>
<protein>
    <submittedName>
        <fullName evidence="9">Pru domain-containing protein</fullName>
    </submittedName>
</protein>
<dbReference type="PANTHER" id="PTHR12225:SF0">
    <property type="entry name" value="PROTEASOMAL UBIQUITIN RECEPTOR ADRM1"/>
    <property type="match status" value="1"/>
</dbReference>
<dbReference type="PROSITE" id="PS51917">
    <property type="entry name" value="PRU"/>
    <property type="match status" value="1"/>
</dbReference>
<dbReference type="AlphaFoldDB" id="A0A0N4Z6M6"/>
<dbReference type="STRING" id="131310.A0A0N4Z6M6"/>
<reference evidence="9" key="1">
    <citation type="submission" date="2017-02" db="UniProtKB">
        <authorList>
            <consortium name="WormBaseParasite"/>
        </authorList>
    </citation>
    <scope>IDENTIFICATION</scope>
</reference>
<evidence type="ECO:0000256" key="6">
    <source>
        <dbReference type="SAM" id="MobiDB-lite"/>
    </source>
</evidence>
<keyword evidence="5" id="KW-0539">Nucleus</keyword>
<comment type="subcellular location">
    <subcellularLocation>
        <location evidence="2">Cytoplasm</location>
    </subcellularLocation>
    <subcellularLocation>
        <location evidence="1">Nucleus</location>
    </subcellularLocation>
</comment>
<feature type="compositionally biased region" description="Polar residues" evidence="6">
    <location>
        <begin position="1"/>
        <end position="11"/>
    </location>
</feature>
<evidence type="ECO:0000256" key="3">
    <source>
        <dbReference type="ARBA" id="ARBA00022490"/>
    </source>
</evidence>
<dbReference type="GO" id="GO:0008541">
    <property type="term" value="C:proteasome regulatory particle, lid subcomplex"/>
    <property type="evidence" value="ECO:0007669"/>
    <property type="project" value="TreeGrafter"/>
</dbReference>
<sequence length="183" mass="21318">MSDSGELSPSPNKKDSKTNFSENTSLTDVSLKSINDIKSKLKSKKSIKKKFILFHESPQILRPNRHMYTIKAGRTRIIKNVTQNNKAKLVCNPTPGIIRFRVDSKGSLLFTWENRLTRKREFETKPLPSTCCFKKVKECNDGFVVQFKDNMNKTMEFFWLQEKDPEIVNKFLPKVNKILQMEK</sequence>
<keyword evidence="4" id="KW-0647">Proteasome</keyword>
<dbReference type="GO" id="GO:0061133">
    <property type="term" value="F:endopeptidase activator activity"/>
    <property type="evidence" value="ECO:0007669"/>
    <property type="project" value="TreeGrafter"/>
</dbReference>
<dbReference type="Pfam" id="PF04683">
    <property type="entry name" value="Rpn13_ADRM1_Pru"/>
    <property type="match status" value="1"/>
</dbReference>
<keyword evidence="8" id="KW-1185">Reference proteome</keyword>
<organism evidence="8 9">
    <name type="scientific">Parastrongyloides trichosuri</name>
    <name type="common">Possum-specific nematode worm</name>
    <dbReference type="NCBI Taxonomy" id="131310"/>
    <lineage>
        <taxon>Eukaryota</taxon>
        <taxon>Metazoa</taxon>
        <taxon>Ecdysozoa</taxon>
        <taxon>Nematoda</taxon>
        <taxon>Chromadorea</taxon>
        <taxon>Rhabditida</taxon>
        <taxon>Tylenchina</taxon>
        <taxon>Panagrolaimomorpha</taxon>
        <taxon>Strongyloidoidea</taxon>
        <taxon>Strongyloididae</taxon>
        <taxon>Parastrongyloides</taxon>
    </lineage>
</organism>
<evidence type="ECO:0000313" key="8">
    <source>
        <dbReference type="Proteomes" id="UP000038045"/>
    </source>
</evidence>
<accession>A0A0N4Z6M6</accession>
<proteinExistence type="predicted"/>
<name>A0A0N4Z6M6_PARTI</name>
<dbReference type="InterPro" id="IPR044868">
    <property type="entry name" value="Rpn13/ADRM1_Pru"/>
</dbReference>
<evidence type="ECO:0000259" key="7">
    <source>
        <dbReference type="PROSITE" id="PS51917"/>
    </source>
</evidence>
<feature type="domain" description="Pru" evidence="7">
    <location>
        <begin position="62"/>
        <end position="182"/>
    </location>
</feature>
<evidence type="ECO:0000313" key="9">
    <source>
        <dbReference type="WBParaSite" id="PTRK_0000283200.1"/>
    </source>
</evidence>